<feature type="compositionally biased region" description="Basic and acidic residues" evidence="1">
    <location>
        <begin position="363"/>
        <end position="379"/>
    </location>
</feature>
<dbReference type="PANTHER" id="PTHR31640">
    <property type="entry name" value="TRANSMEMBRANE PROTEIN KIAA1109"/>
    <property type="match status" value="1"/>
</dbReference>
<name>A0A8S9XMB5_APOLU</name>
<feature type="compositionally biased region" description="Polar residues" evidence="1">
    <location>
        <begin position="218"/>
        <end position="232"/>
    </location>
</feature>
<proteinExistence type="predicted"/>
<gene>
    <name evidence="3" type="ORF">GE061_014474</name>
</gene>
<protein>
    <recommendedName>
        <fullName evidence="2">Bridge-like lipid transfer protein family member 1 middle region domain-containing protein</fullName>
    </recommendedName>
</protein>
<dbReference type="InterPro" id="IPR033616">
    <property type="entry name" value="BLTP1"/>
</dbReference>
<evidence type="ECO:0000256" key="1">
    <source>
        <dbReference type="SAM" id="MobiDB-lite"/>
    </source>
</evidence>
<dbReference type="GO" id="GO:0048488">
    <property type="term" value="P:synaptic vesicle endocytosis"/>
    <property type="evidence" value="ECO:0007669"/>
    <property type="project" value="TreeGrafter"/>
</dbReference>
<feature type="region of interest" description="Disordered" evidence="1">
    <location>
        <begin position="209"/>
        <end position="236"/>
    </location>
</feature>
<dbReference type="AlphaFoldDB" id="A0A8S9XMB5"/>
<dbReference type="EMBL" id="WIXP02000006">
    <property type="protein sequence ID" value="KAF6208735.1"/>
    <property type="molecule type" value="Genomic_DNA"/>
</dbReference>
<dbReference type="Proteomes" id="UP000466442">
    <property type="component" value="Unassembled WGS sequence"/>
</dbReference>
<organism evidence="3 4">
    <name type="scientific">Apolygus lucorum</name>
    <name type="common">Small green plant bug</name>
    <name type="synonym">Lygocoris lucorum</name>
    <dbReference type="NCBI Taxonomy" id="248454"/>
    <lineage>
        <taxon>Eukaryota</taxon>
        <taxon>Metazoa</taxon>
        <taxon>Ecdysozoa</taxon>
        <taxon>Arthropoda</taxon>
        <taxon>Hexapoda</taxon>
        <taxon>Insecta</taxon>
        <taxon>Pterygota</taxon>
        <taxon>Neoptera</taxon>
        <taxon>Paraneoptera</taxon>
        <taxon>Hemiptera</taxon>
        <taxon>Heteroptera</taxon>
        <taxon>Panheteroptera</taxon>
        <taxon>Cimicomorpha</taxon>
        <taxon>Miridae</taxon>
        <taxon>Mirini</taxon>
        <taxon>Apolygus</taxon>
    </lineage>
</organism>
<evidence type="ECO:0000313" key="4">
    <source>
        <dbReference type="Proteomes" id="UP000466442"/>
    </source>
</evidence>
<dbReference type="GO" id="GO:0098793">
    <property type="term" value="C:presynapse"/>
    <property type="evidence" value="ECO:0007669"/>
    <property type="project" value="GOC"/>
</dbReference>
<feature type="domain" description="Bridge-like lipid transfer protein family member 1 middle region" evidence="2">
    <location>
        <begin position="48"/>
        <end position="470"/>
    </location>
</feature>
<comment type="caution">
    <text evidence="3">The sequence shown here is derived from an EMBL/GenBank/DDBJ whole genome shotgun (WGS) entry which is preliminary data.</text>
</comment>
<sequence length="470" mass="52586">MFTRAKTTFENVEEKKTGSNAIPPGAPVTNPDYLLLSSGYSLYPMHDSLRLLDAHLIFEPLLSSLGVMPTQMISSSGARTNTLESWGSNLSLLGGIDSMRIDIVVSEHGKLSDKKEKFWLEMPPETPAFVCERISLELELCRLADMTIVEDLSRQRRNMLYVSRGQLKKHSSTVLNVSIGIRYISQQVNMPLLRLLLQISNMYQNVKETQSELKDQQPTENKSTAKTPPTHSSRLDLRETVPIPQVEVEKPKFFQRSKLSDGKPVVSPSSSIRAQSLANRLRSTSKSVRGYMNLSDNSQLTSPMSVLDRRVSVKSKDETVVTPRCWKTVYHLLDLYATMPHTKTIAHSRFSVGGDLSDSFRKRLENSESKNEDVEKGRDTPSAANVPLISKDPNITSERTRLIVFAVAKIHRTRLLATLSGLKLEAEMTNLHSSLTVRKKTRPTAMECSVTGHVGRTMIVLLEGVPPNQQ</sequence>
<dbReference type="OrthoDB" id="10051416at2759"/>
<feature type="region of interest" description="Disordered" evidence="1">
    <location>
        <begin position="1"/>
        <end position="24"/>
    </location>
</feature>
<reference evidence="3" key="1">
    <citation type="journal article" date="2021" name="Mol. Ecol. Resour.">
        <title>Apolygus lucorum genome provides insights into omnivorousness and mesophyll feeding.</title>
        <authorList>
            <person name="Liu Y."/>
            <person name="Liu H."/>
            <person name="Wang H."/>
            <person name="Huang T."/>
            <person name="Liu B."/>
            <person name="Yang B."/>
            <person name="Yin L."/>
            <person name="Li B."/>
            <person name="Zhang Y."/>
            <person name="Zhang S."/>
            <person name="Jiang F."/>
            <person name="Zhang X."/>
            <person name="Ren Y."/>
            <person name="Wang B."/>
            <person name="Wang S."/>
            <person name="Lu Y."/>
            <person name="Wu K."/>
            <person name="Fan W."/>
            <person name="Wang G."/>
        </authorList>
    </citation>
    <scope>NUCLEOTIDE SEQUENCE</scope>
    <source>
        <strain evidence="3">12Hb</strain>
    </source>
</reference>
<feature type="region of interest" description="Disordered" evidence="1">
    <location>
        <begin position="363"/>
        <end position="390"/>
    </location>
</feature>
<dbReference type="InterPro" id="IPR056741">
    <property type="entry name" value="BLTP1_M"/>
</dbReference>
<accession>A0A8S9XMB5</accession>
<feature type="compositionally biased region" description="Polar residues" evidence="1">
    <location>
        <begin position="1"/>
        <end position="10"/>
    </location>
</feature>
<evidence type="ECO:0000259" key="2">
    <source>
        <dbReference type="Pfam" id="PF25039"/>
    </source>
</evidence>
<dbReference type="Pfam" id="PF25039">
    <property type="entry name" value="BLTP1_M"/>
    <property type="match status" value="1"/>
</dbReference>
<evidence type="ECO:0000313" key="3">
    <source>
        <dbReference type="EMBL" id="KAF6208735.1"/>
    </source>
</evidence>
<dbReference type="PANTHER" id="PTHR31640:SF1">
    <property type="entry name" value="BRIDGE-LIKE LIPID TRANSFER PROTEIN FAMILY MEMBER 1"/>
    <property type="match status" value="1"/>
</dbReference>
<keyword evidence="4" id="KW-1185">Reference proteome</keyword>